<dbReference type="Proteomes" id="UP001497623">
    <property type="component" value="Unassembled WGS sequence"/>
</dbReference>
<dbReference type="SMART" id="SM00494">
    <property type="entry name" value="ChtBD2"/>
    <property type="match status" value="1"/>
</dbReference>
<organism evidence="3 4">
    <name type="scientific">Meganyctiphanes norvegica</name>
    <name type="common">Northern krill</name>
    <name type="synonym">Thysanopoda norvegica</name>
    <dbReference type="NCBI Taxonomy" id="48144"/>
    <lineage>
        <taxon>Eukaryota</taxon>
        <taxon>Metazoa</taxon>
        <taxon>Ecdysozoa</taxon>
        <taxon>Arthropoda</taxon>
        <taxon>Crustacea</taxon>
        <taxon>Multicrustacea</taxon>
        <taxon>Malacostraca</taxon>
        <taxon>Eumalacostraca</taxon>
        <taxon>Eucarida</taxon>
        <taxon>Euphausiacea</taxon>
        <taxon>Euphausiidae</taxon>
        <taxon>Meganyctiphanes</taxon>
    </lineage>
</organism>
<dbReference type="GO" id="GO:0008061">
    <property type="term" value="F:chitin binding"/>
    <property type="evidence" value="ECO:0007669"/>
    <property type="project" value="InterPro"/>
</dbReference>
<evidence type="ECO:0000313" key="3">
    <source>
        <dbReference type="EMBL" id="CAL4209029.1"/>
    </source>
</evidence>
<dbReference type="GO" id="GO:0005576">
    <property type="term" value="C:extracellular region"/>
    <property type="evidence" value="ECO:0007669"/>
    <property type="project" value="InterPro"/>
</dbReference>
<proteinExistence type="predicted"/>
<comment type="caution">
    <text evidence="3">The sequence shown here is derived from an EMBL/GenBank/DDBJ whole genome shotgun (WGS) entry which is preliminary data.</text>
</comment>
<dbReference type="SUPFAM" id="SSF57625">
    <property type="entry name" value="Invertebrate chitin-binding proteins"/>
    <property type="match status" value="1"/>
</dbReference>
<gene>
    <name evidence="3" type="ORF">MNOR_LOCUS38199</name>
</gene>
<reference evidence="3 4" key="1">
    <citation type="submission" date="2024-05" db="EMBL/GenBank/DDBJ databases">
        <authorList>
            <person name="Wallberg A."/>
        </authorList>
    </citation>
    <scope>NUCLEOTIDE SEQUENCE [LARGE SCALE GENOMIC DNA]</scope>
</reference>
<dbReference type="PROSITE" id="PS50940">
    <property type="entry name" value="CHIT_BIND_II"/>
    <property type="match status" value="1"/>
</dbReference>
<sequence length="162" mass="18586">CCTITTMKIVILAILACLVAAQDYDTNYFPFSYYTYFPYSSGYDQQPQEPLYEYEGSFEPLNLPSGASFMLGDISSSFSCSDRPYGYYADVDNFCRVYHICNPQEFADGTVQTYQYSFMCGEGTVFDQRMQTCEREHMATPCSDAPNYYFINAQYGLPHEKQ</sequence>
<dbReference type="InterPro" id="IPR002557">
    <property type="entry name" value="Chitin-bd_dom"/>
</dbReference>
<evidence type="ECO:0000259" key="2">
    <source>
        <dbReference type="PROSITE" id="PS50940"/>
    </source>
</evidence>
<evidence type="ECO:0000256" key="1">
    <source>
        <dbReference type="SAM" id="SignalP"/>
    </source>
</evidence>
<dbReference type="InterPro" id="IPR036508">
    <property type="entry name" value="Chitin-bd_dom_sf"/>
</dbReference>
<dbReference type="AlphaFoldDB" id="A0AAV2SJ32"/>
<evidence type="ECO:0000313" key="4">
    <source>
        <dbReference type="Proteomes" id="UP001497623"/>
    </source>
</evidence>
<name>A0AAV2SJ32_MEGNR</name>
<protein>
    <recommendedName>
        <fullName evidence="2">Chitin-binding type-2 domain-containing protein</fullName>
    </recommendedName>
</protein>
<dbReference type="Gene3D" id="2.170.140.10">
    <property type="entry name" value="Chitin binding domain"/>
    <property type="match status" value="1"/>
</dbReference>
<accession>A0AAV2SJ32</accession>
<dbReference type="PANTHER" id="PTHR22933">
    <property type="entry name" value="FI18007P1-RELATED"/>
    <property type="match status" value="1"/>
</dbReference>
<dbReference type="InterPro" id="IPR052976">
    <property type="entry name" value="Scoloptoxin-like"/>
</dbReference>
<dbReference type="EMBL" id="CAXKWB010084350">
    <property type="protein sequence ID" value="CAL4209029.1"/>
    <property type="molecule type" value="Genomic_DNA"/>
</dbReference>
<dbReference type="Pfam" id="PF01607">
    <property type="entry name" value="CBM_14"/>
    <property type="match status" value="1"/>
</dbReference>
<keyword evidence="4" id="KW-1185">Reference proteome</keyword>
<feature type="non-terminal residue" evidence="3">
    <location>
        <position position="1"/>
    </location>
</feature>
<keyword evidence="1" id="KW-0732">Signal</keyword>
<feature type="signal peptide" evidence="1">
    <location>
        <begin position="1"/>
        <end position="21"/>
    </location>
</feature>
<feature type="domain" description="Chitin-binding type-2" evidence="2">
    <location>
        <begin position="77"/>
        <end position="144"/>
    </location>
</feature>
<feature type="chain" id="PRO_5043337714" description="Chitin-binding type-2 domain-containing protein" evidence="1">
    <location>
        <begin position="22"/>
        <end position="162"/>
    </location>
</feature>
<dbReference type="PANTHER" id="PTHR22933:SF43">
    <property type="entry name" value="LP10131P"/>
    <property type="match status" value="1"/>
</dbReference>